<feature type="signal peptide" evidence="2">
    <location>
        <begin position="1"/>
        <end position="19"/>
    </location>
</feature>
<gene>
    <name evidence="3" type="ORF">JY651_25065</name>
</gene>
<evidence type="ECO:0000313" key="4">
    <source>
        <dbReference type="Proteomes" id="UP000662747"/>
    </source>
</evidence>
<feature type="region of interest" description="Disordered" evidence="1">
    <location>
        <begin position="209"/>
        <end position="236"/>
    </location>
</feature>
<dbReference type="EMBL" id="CP071090">
    <property type="protein sequence ID" value="QSQ18641.1"/>
    <property type="molecule type" value="Genomic_DNA"/>
</dbReference>
<dbReference type="Proteomes" id="UP000662747">
    <property type="component" value="Chromosome"/>
</dbReference>
<keyword evidence="2" id="KW-0732">Signal</keyword>
<feature type="chain" id="PRO_5047073921" description="Lipoprotein" evidence="2">
    <location>
        <begin position="20"/>
        <end position="236"/>
    </location>
</feature>
<evidence type="ECO:0000313" key="3">
    <source>
        <dbReference type="EMBL" id="QSQ18641.1"/>
    </source>
</evidence>
<reference evidence="3 4" key="1">
    <citation type="submission" date="2021-02" db="EMBL/GenBank/DDBJ databases">
        <title>De Novo genome assembly of isolated myxobacteria.</title>
        <authorList>
            <person name="Stevens D.C."/>
        </authorList>
    </citation>
    <scope>NUCLEOTIDE SEQUENCE [LARGE SCALE GENOMIC DNA]</scope>
    <source>
        <strain evidence="4">SCPEA02</strain>
    </source>
</reference>
<name>A0ABX7NIH3_9BACT</name>
<evidence type="ECO:0008006" key="5">
    <source>
        <dbReference type="Google" id="ProtNLM"/>
    </source>
</evidence>
<dbReference type="RefSeq" id="WP_206720232.1">
    <property type="nucleotide sequence ID" value="NZ_CP071090.1"/>
</dbReference>
<organism evidence="3 4">
    <name type="scientific">Pyxidicoccus parkwayensis</name>
    <dbReference type="NCBI Taxonomy" id="2813578"/>
    <lineage>
        <taxon>Bacteria</taxon>
        <taxon>Pseudomonadati</taxon>
        <taxon>Myxococcota</taxon>
        <taxon>Myxococcia</taxon>
        <taxon>Myxococcales</taxon>
        <taxon>Cystobacterineae</taxon>
        <taxon>Myxococcaceae</taxon>
        <taxon>Pyxidicoccus</taxon>
    </lineage>
</organism>
<protein>
    <recommendedName>
        <fullName evidence="5">Lipoprotein</fullName>
    </recommendedName>
</protein>
<sequence>MKRPLPLLVCTLLASTSFAAKEKSTFRYNAPPDGERPVIVDATVGPQGSDFAMRLRFNREPWGEVCKSRCANATLLLDTDSSKQTGLHLTQDGPANGADVAIVVQGVREAATEDGAPPETWLRVKVRLLANDARSADDGELLAELNHRQDTERLHVDENTVYVLVDATSPAIPSARKVRVVYQPPGAKAVQASIPGMIGGGGGKGVRIFKDGSWGRARNADPRKAKSPASPAGDNG</sequence>
<evidence type="ECO:0000256" key="2">
    <source>
        <dbReference type="SAM" id="SignalP"/>
    </source>
</evidence>
<evidence type="ECO:0000256" key="1">
    <source>
        <dbReference type="SAM" id="MobiDB-lite"/>
    </source>
</evidence>
<accession>A0ABX7NIH3</accession>
<proteinExistence type="predicted"/>
<keyword evidence="4" id="KW-1185">Reference proteome</keyword>